<accession>A0A183PIC3</accession>
<dbReference type="Proteomes" id="UP000269396">
    <property type="component" value="Unassembled WGS sequence"/>
</dbReference>
<protein>
    <submittedName>
        <fullName evidence="1">Uncharacterized protein</fullName>
    </submittedName>
</protein>
<evidence type="ECO:0000313" key="2">
    <source>
        <dbReference type="Proteomes" id="UP000269396"/>
    </source>
</evidence>
<gene>
    <name evidence="1" type="ORF">SMTD_LOCUS14107</name>
</gene>
<sequence length="124" mass="15032">MNTIDSLIEKFYWNSICKTIWKENTDQLDEIIDWIHSEAVVLNAIIHSNNNNLKIPSYEKMMKVINFLKENNFWRSHPYSLIIINNRNNNNDDKTVVKPNHQLYMKNIKDLWENNKEFNNEYEK</sequence>
<keyword evidence="2" id="KW-1185">Reference proteome</keyword>
<reference evidence="1 2" key="1">
    <citation type="submission" date="2018-11" db="EMBL/GenBank/DDBJ databases">
        <authorList>
            <consortium name="Pathogen Informatics"/>
        </authorList>
    </citation>
    <scope>NUCLEOTIDE SEQUENCE [LARGE SCALE GENOMIC DNA]</scope>
    <source>
        <strain>Denwood</strain>
        <strain evidence="2">Zambia</strain>
    </source>
</reference>
<dbReference type="EMBL" id="UZAL01034269">
    <property type="protein sequence ID" value="VDP64970.1"/>
    <property type="molecule type" value="Genomic_DNA"/>
</dbReference>
<proteinExistence type="predicted"/>
<organism evidence="1 2">
    <name type="scientific">Schistosoma mattheei</name>
    <dbReference type="NCBI Taxonomy" id="31246"/>
    <lineage>
        <taxon>Eukaryota</taxon>
        <taxon>Metazoa</taxon>
        <taxon>Spiralia</taxon>
        <taxon>Lophotrochozoa</taxon>
        <taxon>Platyhelminthes</taxon>
        <taxon>Trematoda</taxon>
        <taxon>Digenea</taxon>
        <taxon>Strigeidida</taxon>
        <taxon>Schistosomatoidea</taxon>
        <taxon>Schistosomatidae</taxon>
        <taxon>Schistosoma</taxon>
    </lineage>
</organism>
<name>A0A183PIC3_9TREM</name>
<dbReference type="AlphaFoldDB" id="A0A183PIC3"/>
<evidence type="ECO:0000313" key="1">
    <source>
        <dbReference type="EMBL" id="VDP64970.1"/>
    </source>
</evidence>